<gene>
    <name evidence="2" type="ORF">VP01_7402g1</name>
</gene>
<name>A0A0L6UCI2_9BASI</name>
<evidence type="ECO:0000313" key="3">
    <source>
        <dbReference type="Proteomes" id="UP000037035"/>
    </source>
</evidence>
<evidence type="ECO:0000256" key="1">
    <source>
        <dbReference type="SAM" id="MobiDB-lite"/>
    </source>
</evidence>
<keyword evidence="3" id="KW-1185">Reference proteome</keyword>
<feature type="compositionally biased region" description="Polar residues" evidence="1">
    <location>
        <begin position="217"/>
        <end position="238"/>
    </location>
</feature>
<evidence type="ECO:0000313" key="2">
    <source>
        <dbReference type="EMBL" id="KNZ46274.1"/>
    </source>
</evidence>
<proteinExistence type="predicted"/>
<dbReference type="AlphaFoldDB" id="A0A0L6UCI2"/>
<accession>A0A0L6UCI2</accession>
<dbReference type="Proteomes" id="UP000037035">
    <property type="component" value="Unassembled WGS sequence"/>
</dbReference>
<feature type="region of interest" description="Disordered" evidence="1">
    <location>
        <begin position="217"/>
        <end position="244"/>
    </location>
</feature>
<sequence>IQQEFNGFKPNWARYSATWSSLSKLAHFRVASLQNLGPNPDFHFARMTCSYTSWIKTISSLGYGAVTMLWNFNYFHRLPKGRKLDHLNPSSPLHPKLHIPSPHLSDTSSDFNHHQLHLYPSAKIIAASVKMIAFKLYNPPPPKTDNNDDPVTQDIQVLTGLKSIKQSISTIETPVESQPTSSPPQKNGGFHTLPFCQCPEGLCQVHALSGLPLTKSQIKKQAQNQHTSADTPTPNAAPTSRAPGDVIKAKNTASQQLKAIQSQHNFQPLTFFLVGGVWGLFFCSKDSRNTPPRAGLCIHPNP</sequence>
<protein>
    <submittedName>
        <fullName evidence="2">Uncharacterized protein</fullName>
    </submittedName>
</protein>
<organism evidence="2 3">
    <name type="scientific">Puccinia sorghi</name>
    <dbReference type="NCBI Taxonomy" id="27349"/>
    <lineage>
        <taxon>Eukaryota</taxon>
        <taxon>Fungi</taxon>
        <taxon>Dikarya</taxon>
        <taxon>Basidiomycota</taxon>
        <taxon>Pucciniomycotina</taxon>
        <taxon>Pucciniomycetes</taxon>
        <taxon>Pucciniales</taxon>
        <taxon>Pucciniaceae</taxon>
        <taxon>Puccinia</taxon>
    </lineage>
</organism>
<comment type="caution">
    <text evidence="2">The sequence shown here is derived from an EMBL/GenBank/DDBJ whole genome shotgun (WGS) entry which is preliminary data.</text>
</comment>
<reference evidence="2 3" key="1">
    <citation type="submission" date="2015-08" db="EMBL/GenBank/DDBJ databases">
        <title>Next Generation Sequencing and Analysis of the Genome of Puccinia sorghi L Schw, the Causal Agent of Maize Common Rust.</title>
        <authorList>
            <person name="Rochi L."/>
            <person name="Burguener G."/>
            <person name="Darino M."/>
            <person name="Turjanski A."/>
            <person name="Kreff E."/>
            <person name="Dieguez M.J."/>
            <person name="Sacco F."/>
        </authorList>
    </citation>
    <scope>NUCLEOTIDE SEQUENCE [LARGE SCALE GENOMIC DNA]</scope>
    <source>
        <strain evidence="2 3">RO10H11247</strain>
    </source>
</reference>
<dbReference type="EMBL" id="LAVV01012831">
    <property type="protein sequence ID" value="KNZ46274.1"/>
    <property type="molecule type" value="Genomic_DNA"/>
</dbReference>
<feature type="non-terminal residue" evidence="2">
    <location>
        <position position="1"/>
    </location>
</feature>
<dbReference type="VEuPathDB" id="FungiDB:VP01_7402g1"/>